<sequence length="402" mass="39962">MTRPIRIGAATLTALAAGTLASTALPAVSSAAEAGDPAQAVQLAPLKTAGAGAIDGRYIVVLESDEKGKDTTAAAQRARQDGAQVTRVYRNIGGYTAKLSAAELSEVRSDPAVAYVEQDAKVSISATQSNATWGLDRIDQRNLPLSRTYTYNATGAGVDAYVIDTGIAPHQEFSGRLAAGASAINDGRGSSDCNGHGTHVAGTVGGSTYGVAKSVTLIPVRVLDCAGSGSNSGVIAGMDWVTANASGPSVANMSLGGGASTAVDSAVARMTAAGVTVAVAAGNENQNACNVSPARASSAITVGSTTNTDARSSFSNFGSCVDVFAPGSNITSAWYTSSTATNTISGTSMASPHVAGVAALYLQGNPGASPATVSSAIVNNATTGKVTSAGTGSPNRLLYSLF</sequence>
<dbReference type="PROSITE" id="PS00138">
    <property type="entry name" value="SUBTILASE_SER"/>
    <property type="match status" value="1"/>
</dbReference>
<dbReference type="Gene3D" id="3.30.70.80">
    <property type="entry name" value="Peptidase S8 propeptide/proteinase inhibitor I9"/>
    <property type="match status" value="1"/>
</dbReference>
<dbReference type="PANTHER" id="PTHR43806">
    <property type="entry name" value="PEPTIDASE S8"/>
    <property type="match status" value="1"/>
</dbReference>
<evidence type="ECO:0000313" key="10">
    <source>
        <dbReference type="EMBL" id="GAA4685970.1"/>
    </source>
</evidence>
<reference evidence="11" key="1">
    <citation type="journal article" date="2019" name="Int. J. Syst. Evol. Microbiol.">
        <title>The Global Catalogue of Microorganisms (GCM) 10K type strain sequencing project: providing services to taxonomists for standard genome sequencing and annotation.</title>
        <authorList>
            <consortium name="The Broad Institute Genomics Platform"/>
            <consortium name="The Broad Institute Genome Sequencing Center for Infectious Disease"/>
            <person name="Wu L."/>
            <person name="Ma J."/>
        </authorList>
    </citation>
    <scope>NUCLEOTIDE SEQUENCE [LARGE SCALE GENOMIC DNA]</scope>
    <source>
        <strain evidence="11">JCM 18127</strain>
    </source>
</reference>
<accession>A0ABP8WC43</accession>
<keyword evidence="2 5" id="KW-0645">Protease</keyword>
<dbReference type="InterPro" id="IPR037045">
    <property type="entry name" value="S8pro/Inhibitor_I9_sf"/>
</dbReference>
<feature type="domain" description="Peptidase S8/S53" evidence="8">
    <location>
        <begin position="162"/>
        <end position="385"/>
    </location>
</feature>
<dbReference type="SUPFAM" id="SSF54897">
    <property type="entry name" value="Protease propeptides/inhibitors"/>
    <property type="match status" value="1"/>
</dbReference>
<keyword evidence="7" id="KW-0732">Signal</keyword>
<evidence type="ECO:0000256" key="2">
    <source>
        <dbReference type="ARBA" id="ARBA00022670"/>
    </source>
</evidence>
<comment type="similarity">
    <text evidence="1 5 6">Belongs to the peptidase S8 family.</text>
</comment>
<evidence type="ECO:0000256" key="4">
    <source>
        <dbReference type="ARBA" id="ARBA00022825"/>
    </source>
</evidence>
<dbReference type="EMBL" id="BAABIM010000002">
    <property type="protein sequence ID" value="GAA4685970.1"/>
    <property type="molecule type" value="Genomic_DNA"/>
</dbReference>
<evidence type="ECO:0000256" key="5">
    <source>
        <dbReference type="PROSITE-ProRule" id="PRU01240"/>
    </source>
</evidence>
<name>A0ABP8WC43_9ACTN</name>
<dbReference type="Proteomes" id="UP001500621">
    <property type="component" value="Unassembled WGS sequence"/>
</dbReference>
<dbReference type="InterPro" id="IPR010259">
    <property type="entry name" value="S8pro/Inhibitor_I9"/>
</dbReference>
<dbReference type="PROSITE" id="PS51892">
    <property type="entry name" value="SUBTILASE"/>
    <property type="match status" value="1"/>
</dbReference>
<evidence type="ECO:0000256" key="3">
    <source>
        <dbReference type="ARBA" id="ARBA00022801"/>
    </source>
</evidence>
<feature type="active site" description="Charge relay system" evidence="5">
    <location>
        <position position="348"/>
    </location>
</feature>
<dbReference type="InterPro" id="IPR000209">
    <property type="entry name" value="Peptidase_S8/S53_dom"/>
</dbReference>
<keyword evidence="4 5" id="KW-0720">Serine protease</keyword>
<protein>
    <submittedName>
        <fullName evidence="10">S8 family peptidase</fullName>
    </submittedName>
</protein>
<feature type="active site" description="Charge relay system" evidence="5">
    <location>
        <position position="196"/>
    </location>
</feature>
<dbReference type="Gene3D" id="3.40.50.200">
    <property type="entry name" value="Peptidase S8/S53 domain"/>
    <property type="match status" value="1"/>
</dbReference>
<gene>
    <name evidence="10" type="ORF">GCM10023226_24640</name>
</gene>
<proteinExistence type="inferred from homology"/>
<evidence type="ECO:0000256" key="7">
    <source>
        <dbReference type="SAM" id="SignalP"/>
    </source>
</evidence>
<feature type="domain" description="Inhibitor I9" evidence="9">
    <location>
        <begin position="57"/>
        <end position="124"/>
    </location>
</feature>
<dbReference type="SUPFAM" id="SSF52743">
    <property type="entry name" value="Subtilisin-like"/>
    <property type="match status" value="1"/>
</dbReference>
<dbReference type="InterPro" id="IPR022398">
    <property type="entry name" value="Peptidase_S8_His-AS"/>
</dbReference>
<dbReference type="PROSITE" id="PS00136">
    <property type="entry name" value="SUBTILASE_ASP"/>
    <property type="match status" value="1"/>
</dbReference>
<dbReference type="PRINTS" id="PR00723">
    <property type="entry name" value="SUBTILISIN"/>
</dbReference>
<dbReference type="Pfam" id="PF05922">
    <property type="entry name" value="Inhibitor_I9"/>
    <property type="match status" value="1"/>
</dbReference>
<organism evidence="10 11">
    <name type="scientific">Nocardioides nanhaiensis</name>
    <dbReference type="NCBI Taxonomy" id="1476871"/>
    <lineage>
        <taxon>Bacteria</taxon>
        <taxon>Bacillati</taxon>
        <taxon>Actinomycetota</taxon>
        <taxon>Actinomycetes</taxon>
        <taxon>Propionibacteriales</taxon>
        <taxon>Nocardioidaceae</taxon>
        <taxon>Nocardioides</taxon>
    </lineage>
</organism>
<feature type="signal peptide" evidence="7">
    <location>
        <begin position="1"/>
        <end position="34"/>
    </location>
</feature>
<dbReference type="Pfam" id="PF00082">
    <property type="entry name" value="Peptidase_S8"/>
    <property type="match status" value="1"/>
</dbReference>
<evidence type="ECO:0000313" key="11">
    <source>
        <dbReference type="Proteomes" id="UP001500621"/>
    </source>
</evidence>
<dbReference type="InterPro" id="IPR023827">
    <property type="entry name" value="Peptidase_S8_Asp-AS"/>
</dbReference>
<dbReference type="InterPro" id="IPR015500">
    <property type="entry name" value="Peptidase_S8_subtilisin-rel"/>
</dbReference>
<dbReference type="InterPro" id="IPR036852">
    <property type="entry name" value="Peptidase_S8/S53_dom_sf"/>
</dbReference>
<dbReference type="InterPro" id="IPR023828">
    <property type="entry name" value="Peptidase_S8_Ser-AS"/>
</dbReference>
<evidence type="ECO:0000259" key="9">
    <source>
        <dbReference type="Pfam" id="PF05922"/>
    </source>
</evidence>
<dbReference type="PANTHER" id="PTHR43806:SF11">
    <property type="entry name" value="CEREVISIN-RELATED"/>
    <property type="match status" value="1"/>
</dbReference>
<evidence type="ECO:0000259" key="8">
    <source>
        <dbReference type="Pfam" id="PF00082"/>
    </source>
</evidence>
<feature type="chain" id="PRO_5046728271" evidence="7">
    <location>
        <begin position="35"/>
        <end position="402"/>
    </location>
</feature>
<feature type="active site" description="Charge relay system" evidence="5">
    <location>
        <position position="164"/>
    </location>
</feature>
<dbReference type="CDD" id="cd04077">
    <property type="entry name" value="Peptidases_S8_PCSK9_ProteinaseK_like"/>
    <property type="match status" value="1"/>
</dbReference>
<dbReference type="InterPro" id="IPR034193">
    <property type="entry name" value="PCSK9_ProteinaseK-like"/>
</dbReference>
<evidence type="ECO:0000256" key="6">
    <source>
        <dbReference type="RuleBase" id="RU003355"/>
    </source>
</evidence>
<comment type="caution">
    <text evidence="10">The sequence shown here is derived from an EMBL/GenBank/DDBJ whole genome shotgun (WGS) entry which is preliminary data.</text>
</comment>
<keyword evidence="3 5" id="KW-0378">Hydrolase</keyword>
<keyword evidence="11" id="KW-1185">Reference proteome</keyword>
<dbReference type="PROSITE" id="PS00137">
    <property type="entry name" value="SUBTILASE_HIS"/>
    <property type="match status" value="1"/>
</dbReference>
<evidence type="ECO:0000256" key="1">
    <source>
        <dbReference type="ARBA" id="ARBA00011073"/>
    </source>
</evidence>
<dbReference type="InterPro" id="IPR050131">
    <property type="entry name" value="Peptidase_S8_subtilisin-like"/>
</dbReference>
<dbReference type="RefSeq" id="WP_345266189.1">
    <property type="nucleotide sequence ID" value="NZ_BAABIM010000002.1"/>
</dbReference>